<feature type="region of interest" description="Disordered" evidence="1">
    <location>
        <begin position="83"/>
        <end position="127"/>
    </location>
</feature>
<proteinExistence type="predicted"/>
<accession>A0A4Z2FD88</accession>
<feature type="compositionally biased region" description="Basic and acidic residues" evidence="1">
    <location>
        <begin position="92"/>
        <end position="127"/>
    </location>
</feature>
<dbReference type="Proteomes" id="UP000314294">
    <property type="component" value="Unassembled WGS sequence"/>
</dbReference>
<evidence type="ECO:0000256" key="1">
    <source>
        <dbReference type="SAM" id="MobiDB-lite"/>
    </source>
</evidence>
<evidence type="ECO:0000313" key="2">
    <source>
        <dbReference type="EMBL" id="TNN38342.1"/>
    </source>
</evidence>
<comment type="caution">
    <text evidence="2">The sequence shown here is derived from an EMBL/GenBank/DDBJ whole genome shotgun (WGS) entry which is preliminary data.</text>
</comment>
<organism evidence="2 3">
    <name type="scientific">Liparis tanakae</name>
    <name type="common">Tanaka's snailfish</name>
    <dbReference type="NCBI Taxonomy" id="230148"/>
    <lineage>
        <taxon>Eukaryota</taxon>
        <taxon>Metazoa</taxon>
        <taxon>Chordata</taxon>
        <taxon>Craniata</taxon>
        <taxon>Vertebrata</taxon>
        <taxon>Euteleostomi</taxon>
        <taxon>Actinopterygii</taxon>
        <taxon>Neopterygii</taxon>
        <taxon>Teleostei</taxon>
        <taxon>Neoteleostei</taxon>
        <taxon>Acanthomorphata</taxon>
        <taxon>Eupercaria</taxon>
        <taxon>Perciformes</taxon>
        <taxon>Cottioidei</taxon>
        <taxon>Cottales</taxon>
        <taxon>Liparidae</taxon>
        <taxon>Liparis</taxon>
    </lineage>
</organism>
<name>A0A4Z2FD88_9TELE</name>
<gene>
    <name evidence="2" type="ORF">EYF80_051499</name>
</gene>
<dbReference type="AlphaFoldDB" id="A0A4Z2FD88"/>
<evidence type="ECO:0000313" key="3">
    <source>
        <dbReference type="Proteomes" id="UP000314294"/>
    </source>
</evidence>
<keyword evidence="3" id="KW-1185">Reference proteome</keyword>
<reference evidence="2 3" key="1">
    <citation type="submission" date="2019-03" db="EMBL/GenBank/DDBJ databases">
        <title>First draft genome of Liparis tanakae, snailfish: a comprehensive survey of snailfish specific genes.</title>
        <authorList>
            <person name="Kim W."/>
            <person name="Song I."/>
            <person name="Jeong J.-H."/>
            <person name="Kim D."/>
            <person name="Kim S."/>
            <person name="Ryu S."/>
            <person name="Song J.Y."/>
            <person name="Lee S.K."/>
        </authorList>
    </citation>
    <scope>NUCLEOTIDE SEQUENCE [LARGE SCALE GENOMIC DNA]</scope>
    <source>
        <tissue evidence="2">Muscle</tissue>
    </source>
</reference>
<feature type="region of interest" description="Disordered" evidence="1">
    <location>
        <begin position="25"/>
        <end position="49"/>
    </location>
</feature>
<sequence>MSTCAAYCLASRVTVSNHNGLRTLYHHGSNDPPKKIPRQQTRPDVATEESVSTTLLFDFMRSLITDMDFRSLEVRLFKAKISKGPNLIKAPSGERRPPCDRPAPRGSSQRDRDRPAGPPSHREVLSN</sequence>
<dbReference type="EMBL" id="SRLO01001380">
    <property type="protein sequence ID" value="TNN38342.1"/>
    <property type="molecule type" value="Genomic_DNA"/>
</dbReference>
<protein>
    <submittedName>
        <fullName evidence="2">Uncharacterized protein</fullName>
    </submittedName>
</protein>